<proteinExistence type="predicted"/>
<evidence type="ECO:0000313" key="10">
    <source>
        <dbReference type="Proteomes" id="UP001516400"/>
    </source>
</evidence>
<dbReference type="Proteomes" id="UP001516400">
    <property type="component" value="Unassembled WGS sequence"/>
</dbReference>
<reference evidence="9 10" key="1">
    <citation type="journal article" date="2021" name="BMC Biol.">
        <title>Horizontally acquired antibacterial genes associated with adaptive radiation of ladybird beetles.</title>
        <authorList>
            <person name="Li H.S."/>
            <person name="Tang X.F."/>
            <person name="Huang Y.H."/>
            <person name="Xu Z.Y."/>
            <person name="Chen M.L."/>
            <person name="Du X.Y."/>
            <person name="Qiu B.Y."/>
            <person name="Chen P.T."/>
            <person name="Zhang W."/>
            <person name="Slipinski A."/>
            <person name="Escalona H.E."/>
            <person name="Waterhouse R.M."/>
            <person name="Zwick A."/>
            <person name="Pang H."/>
        </authorList>
    </citation>
    <scope>NUCLEOTIDE SEQUENCE [LARGE SCALE GENOMIC DNA]</scope>
    <source>
        <strain evidence="9">SYSU2018</strain>
    </source>
</reference>
<keyword evidence="7" id="KW-0325">Glycoprotein</keyword>
<feature type="transmembrane region" description="Helical" evidence="8">
    <location>
        <begin position="479"/>
        <end position="498"/>
    </location>
</feature>
<evidence type="ECO:0000256" key="1">
    <source>
        <dbReference type="ARBA" id="ARBA00004651"/>
    </source>
</evidence>
<name>A0ABD2NW10_9CUCU</name>
<evidence type="ECO:0000256" key="5">
    <source>
        <dbReference type="ARBA" id="ARBA00023136"/>
    </source>
</evidence>
<feature type="transmembrane region" description="Helical" evidence="8">
    <location>
        <begin position="225"/>
        <end position="246"/>
    </location>
</feature>
<accession>A0ABD2NW10</accession>
<evidence type="ECO:0000256" key="2">
    <source>
        <dbReference type="ARBA" id="ARBA00022475"/>
    </source>
</evidence>
<dbReference type="EMBL" id="JABFTP020000144">
    <property type="protein sequence ID" value="KAL3282839.1"/>
    <property type="molecule type" value="Genomic_DNA"/>
</dbReference>
<dbReference type="PANTHER" id="PTHR42643:SF30">
    <property type="entry name" value="IONOTROPIC RECEPTOR 40A-RELATED"/>
    <property type="match status" value="1"/>
</dbReference>
<evidence type="ECO:0000256" key="3">
    <source>
        <dbReference type="ARBA" id="ARBA00022692"/>
    </source>
</evidence>
<evidence type="ECO:0008006" key="11">
    <source>
        <dbReference type="Google" id="ProtNLM"/>
    </source>
</evidence>
<evidence type="ECO:0000313" key="9">
    <source>
        <dbReference type="EMBL" id="KAL3282839.1"/>
    </source>
</evidence>
<evidence type="ECO:0000256" key="6">
    <source>
        <dbReference type="ARBA" id="ARBA00023170"/>
    </source>
</evidence>
<protein>
    <recommendedName>
        <fullName evidence="11">Ionotropic receptor</fullName>
    </recommendedName>
</protein>
<dbReference type="AlphaFoldDB" id="A0ABD2NW10"/>
<keyword evidence="6" id="KW-0675">Receptor</keyword>
<evidence type="ECO:0000256" key="8">
    <source>
        <dbReference type="SAM" id="Phobius"/>
    </source>
</evidence>
<dbReference type="GO" id="GO:0005886">
    <property type="term" value="C:plasma membrane"/>
    <property type="evidence" value="ECO:0007669"/>
    <property type="project" value="UniProtKB-SubCell"/>
</dbReference>
<keyword evidence="3 8" id="KW-0812">Transmembrane</keyword>
<dbReference type="PANTHER" id="PTHR42643">
    <property type="entry name" value="IONOTROPIC RECEPTOR 20A-RELATED"/>
    <property type="match status" value="1"/>
</dbReference>
<sequence>MEEHFSDLRPEIYIVDLDQMPAKEIMKIVTKCYNYNPEAIFIVKTKNGSFGFEKFSPRFIKQMIQIRNFDENNRWKNLNGRFLNSLENEKFCADFIRENPLEINVMKKNTTLKVCHGFRVYFTCAHLNCSEKGGMLYDITEMIKDYMKLDIEYVQKERIFFLKPSELLLSGDCDWLVSEILISIDGGEHNFIYTVNDDYERWVVPTADRVPKWKYLFKVFSGELWFIWFSLLLVVSLVWGSFDYIFSISKSTTMKNEIIQTGMVISEKCCLIIKMFLDQTVKMKILHFHQMFLINVLFLIFMMNNLYKGRFTYLLLGTNHYPEEIKTFDDILDKNMYLGSAIYRIKQLEDQFPKIKNYSFFLPATIDTSKWLNFVAFRKDTAILISTTEIKYISQNYLDEDGMSLMRVLDLTVTKVLKGAVYLRGNPILSNINKSIYRLRDHGFVARIISKYENFDHYVKKNNPKDPQIMTCYDLTGPLAIWLMGILSTTFVFFLEWMKLI</sequence>
<keyword evidence="10" id="KW-1185">Reference proteome</keyword>
<gene>
    <name evidence="9" type="ORF">HHI36_006000</name>
</gene>
<organism evidence="9 10">
    <name type="scientific">Cryptolaemus montrouzieri</name>
    <dbReference type="NCBI Taxonomy" id="559131"/>
    <lineage>
        <taxon>Eukaryota</taxon>
        <taxon>Metazoa</taxon>
        <taxon>Ecdysozoa</taxon>
        <taxon>Arthropoda</taxon>
        <taxon>Hexapoda</taxon>
        <taxon>Insecta</taxon>
        <taxon>Pterygota</taxon>
        <taxon>Neoptera</taxon>
        <taxon>Endopterygota</taxon>
        <taxon>Coleoptera</taxon>
        <taxon>Polyphaga</taxon>
        <taxon>Cucujiformia</taxon>
        <taxon>Coccinelloidea</taxon>
        <taxon>Coccinellidae</taxon>
        <taxon>Scymninae</taxon>
        <taxon>Scymnini</taxon>
        <taxon>Cryptolaemus</taxon>
    </lineage>
</organism>
<comment type="subcellular location">
    <subcellularLocation>
        <location evidence="1">Cell membrane</location>
        <topology evidence="1">Multi-pass membrane protein</topology>
    </subcellularLocation>
</comment>
<dbReference type="SUPFAM" id="SSF53850">
    <property type="entry name" value="Periplasmic binding protein-like II"/>
    <property type="match status" value="1"/>
</dbReference>
<keyword evidence="4 8" id="KW-1133">Transmembrane helix</keyword>
<keyword evidence="2" id="KW-1003">Cell membrane</keyword>
<evidence type="ECO:0000256" key="7">
    <source>
        <dbReference type="ARBA" id="ARBA00023180"/>
    </source>
</evidence>
<keyword evidence="5 8" id="KW-0472">Membrane</keyword>
<evidence type="ECO:0000256" key="4">
    <source>
        <dbReference type="ARBA" id="ARBA00022989"/>
    </source>
</evidence>
<comment type="caution">
    <text evidence="9">The sequence shown here is derived from an EMBL/GenBank/DDBJ whole genome shotgun (WGS) entry which is preliminary data.</text>
</comment>
<feature type="transmembrane region" description="Helical" evidence="8">
    <location>
        <begin position="289"/>
        <end position="307"/>
    </location>
</feature>
<dbReference type="InterPro" id="IPR052192">
    <property type="entry name" value="Insect_Ionotropic_Sensory_Rcpt"/>
</dbReference>